<evidence type="ECO:0000313" key="3">
    <source>
        <dbReference type="Proteomes" id="UP000886817"/>
    </source>
</evidence>
<dbReference type="AlphaFoldDB" id="A0A9D1WHW8"/>
<reference evidence="2" key="2">
    <citation type="submission" date="2021-04" db="EMBL/GenBank/DDBJ databases">
        <authorList>
            <person name="Gilroy R."/>
        </authorList>
    </citation>
    <scope>NUCLEOTIDE SEQUENCE</scope>
    <source>
        <strain evidence="2">ChiSjej1B19-8411</strain>
    </source>
</reference>
<dbReference type="InterPro" id="IPR015878">
    <property type="entry name" value="Ado_hCys_hydrolase_NAD-bd"/>
</dbReference>
<sequence>MNMPVLDMIIDSVLKEDFNGKDIVVLHVNHCMDNSFYFSEAMKRLFYEVVFIGVPYNDKEVDTDCSFRYYYGKNKKGIFELYQGKKLFQITAQGFTQATELLIERALHRDILPLLRQGKKLLIIEDGGYHYPIIRRMISQYPFLQSQILGSVEQTTSGTVKCINSSKEAGYLYPCTSIARSDIKMHVESRFIGHRVVEELSSFLYTANTFLDFHNVLILGYGIVGRRVARDLREKRCNIIVYDTDDYIARIAKAEGFKTASAISSRHFPKSTILIGNVGDDSFTADMLTAFLQARADTLYLASSSSQDREFKTFLNMTRELVPYPEGLTLLEEVPEEYYTAYHFLYQGKKKTIYLIAQGMPVNFYRKDVISLTYSIIDLIFSEMLSMGITLCRDTSIPPKLYLLGEDDGFMPYLTEEELTRLWFDKYDLTYGEEIQEILDSHPVSDYLRNKLARRI</sequence>
<gene>
    <name evidence="2" type="ORF">IAA45_06540</name>
</gene>
<dbReference type="InterPro" id="IPR036291">
    <property type="entry name" value="NAD(P)-bd_dom_sf"/>
</dbReference>
<name>A0A9D1WHW8_9FIRM</name>
<feature type="domain" description="S-adenosyl-L-homocysteine hydrolase NAD binding" evidence="1">
    <location>
        <begin position="189"/>
        <end position="369"/>
    </location>
</feature>
<dbReference type="Proteomes" id="UP000886817">
    <property type="component" value="Unassembled WGS sequence"/>
</dbReference>
<protein>
    <submittedName>
        <fullName evidence="2">NAD-binding protein</fullName>
    </submittedName>
</protein>
<organism evidence="2 3">
    <name type="scientific">Candidatus Blautia gallistercoris</name>
    <dbReference type="NCBI Taxonomy" id="2838490"/>
    <lineage>
        <taxon>Bacteria</taxon>
        <taxon>Bacillati</taxon>
        <taxon>Bacillota</taxon>
        <taxon>Clostridia</taxon>
        <taxon>Lachnospirales</taxon>
        <taxon>Lachnospiraceae</taxon>
        <taxon>Blautia</taxon>
    </lineage>
</organism>
<dbReference type="Gene3D" id="3.40.50.720">
    <property type="entry name" value="NAD(P)-binding Rossmann-like Domain"/>
    <property type="match status" value="1"/>
</dbReference>
<dbReference type="EMBL" id="DXEX01000143">
    <property type="protein sequence ID" value="HIX59358.1"/>
    <property type="molecule type" value="Genomic_DNA"/>
</dbReference>
<dbReference type="Pfam" id="PF02254">
    <property type="entry name" value="TrkA_N"/>
    <property type="match status" value="1"/>
</dbReference>
<reference evidence="2" key="1">
    <citation type="journal article" date="2021" name="PeerJ">
        <title>Extensive microbial diversity within the chicken gut microbiome revealed by metagenomics and culture.</title>
        <authorList>
            <person name="Gilroy R."/>
            <person name="Ravi A."/>
            <person name="Getino M."/>
            <person name="Pursley I."/>
            <person name="Horton D.L."/>
            <person name="Alikhan N.F."/>
            <person name="Baker D."/>
            <person name="Gharbi K."/>
            <person name="Hall N."/>
            <person name="Watson M."/>
            <person name="Adriaenssens E.M."/>
            <person name="Foster-Nyarko E."/>
            <person name="Jarju S."/>
            <person name="Secka A."/>
            <person name="Antonio M."/>
            <person name="Oren A."/>
            <person name="Chaudhuri R.R."/>
            <person name="La Ragione R."/>
            <person name="Hildebrand F."/>
            <person name="Pallen M.J."/>
        </authorList>
    </citation>
    <scope>NUCLEOTIDE SEQUENCE</scope>
    <source>
        <strain evidence="2">ChiSjej1B19-8411</strain>
    </source>
</reference>
<dbReference type="InterPro" id="IPR003148">
    <property type="entry name" value="RCK_N"/>
</dbReference>
<dbReference type="SMART" id="SM00997">
    <property type="entry name" value="AdoHcyase_NAD"/>
    <property type="match status" value="1"/>
</dbReference>
<proteinExistence type="predicted"/>
<evidence type="ECO:0000313" key="2">
    <source>
        <dbReference type="EMBL" id="HIX59358.1"/>
    </source>
</evidence>
<accession>A0A9D1WHW8</accession>
<evidence type="ECO:0000259" key="1">
    <source>
        <dbReference type="SMART" id="SM00997"/>
    </source>
</evidence>
<comment type="caution">
    <text evidence="2">The sequence shown here is derived from an EMBL/GenBank/DDBJ whole genome shotgun (WGS) entry which is preliminary data.</text>
</comment>
<dbReference type="SUPFAM" id="SSF51735">
    <property type="entry name" value="NAD(P)-binding Rossmann-fold domains"/>
    <property type="match status" value="1"/>
</dbReference>